<evidence type="ECO:0000256" key="9">
    <source>
        <dbReference type="ARBA" id="ARBA00022679"/>
    </source>
</evidence>
<dbReference type="EC" id="2.6.1.52" evidence="6"/>
<comment type="cofactor">
    <cofactor evidence="1">
        <name>pyridoxal 5'-phosphate</name>
        <dbReference type="ChEBI" id="CHEBI:597326"/>
    </cofactor>
</comment>
<keyword evidence="12" id="KW-0663">Pyridoxal phosphate</keyword>
<dbReference type="SUPFAM" id="SSF53383">
    <property type="entry name" value="PLP-dependent transferases"/>
    <property type="match status" value="1"/>
</dbReference>
<dbReference type="Gene3D" id="3.30.450.190">
    <property type="match status" value="1"/>
</dbReference>
<dbReference type="InterPro" id="IPR000192">
    <property type="entry name" value="Aminotrans_V_dom"/>
</dbReference>
<dbReference type="InterPro" id="IPR006762">
    <property type="entry name" value="Gtr1_RagA"/>
</dbReference>
<dbReference type="InterPro" id="IPR027417">
    <property type="entry name" value="P-loop_NTPase"/>
</dbReference>
<dbReference type="FunFam" id="3.40.640.10:FF:000082">
    <property type="entry name" value="Phosphoserine aminotransferase"/>
    <property type="match status" value="1"/>
</dbReference>
<comment type="pathway">
    <text evidence="3">Amino-acid biosynthesis; L-serine biosynthesis; L-serine from 3-phospho-D-glycerate: step 2/3.</text>
</comment>
<dbReference type="InterPro" id="IPR015424">
    <property type="entry name" value="PyrdxlP-dep_Trfase"/>
</dbReference>
<feature type="domain" description="Aminotransferase class V" evidence="21">
    <location>
        <begin position="574"/>
        <end position="875"/>
    </location>
</feature>
<feature type="transmembrane region" description="Helical" evidence="20">
    <location>
        <begin position="415"/>
        <end position="434"/>
    </location>
</feature>
<protein>
    <recommendedName>
        <fullName evidence="6">phosphoserine transaminase</fullName>
        <ecNumber evidence="6">2.6.1.52</ecNumber>
    </recommendedName>
</protein>
<keyword evidence="15" id="KW-0718">Serine biosynthesis</keyword>
<evidence type="ECO:0000256" key="17">
    <source>
        <dbReference type="ARBA" id="ARBA00049007"/>
    </source>
</evidence>
<dbReference type="Pfam" id="PF04670">
    <property type="entry name" value="Gtr1_RagA"/>
    <property type="match status" value="1"/>
</dbReference>
<dbReference type="GO" id="GO:0012505">
    <property type="term" value="C:endomembrane system"/>
    <property type="evidence" value="ECO:0007669"/>
    <property type="project" value="UniProtKB-SubCell"/>
</dbReference>
<dbReference type="AlphaFoldDB" id="A0A7H8R8Z3"/>
<dbReference type="PANTHER" id="PTHR43247:SF1">
    <property type="entry name" value="PHOSPHOSERINE AMINOTRANSFERASE"/>
    <property type="match status" value="1"/>
</dbReference>
<dbReference type="Gene3D" id="3.40.50.300">
    <property type="entry name" value="P-loop containing nucleotide triphosphate hydrolases"/>
    <property type="match status" value="1"/>
</dbReference>
<dbReference type="Proteomes" id="UP000509510">
    <property type="component" value="Chromosome V"/>
</dbReference>
<dbReference type="KEGG" id="trg:TRUGW13939_09329"/>
<evidence type="ECO:0000256" key="15">
    <source>
        <dbReference type="ARBA" id="ARBA00023299"/>
    </source>
</evidence>
<evidence type="ECO:0000313" key="23">
    <source>
        <dbReference type="Proteomes" id="UP000509510"/>
    </source>
</evidence>
<dbReference type="FunFam" id="3.40.50.300:FF:000643">
    <property type="entry name" value="Small monomeric GTPase (Gtr2)"/>
    <property type="match status" value="1"/>
</dbReference>
<evidence type="ECO:0000256" key="19">
    <source>
        <dbReference type="SAM" id="MobiDB-lite"/>
    </source>
</evidence>
<dbReference type="RefSeq" id="XP_035348345.1">
    <property type="nucleotide sequence ID" value="XM_035492452.1"/>
</dbReference>
<dbReference type="InterPro" id="IPR015422">
    <property type="entry name" value="PyrdxlP-dep_Trfase_small"/>
</dbReference>
<dbReference type="NCBIfam" id="NF003764">
    <property type="entry name" value="PRK05355.1"/>
    <property type="match status" value="1"/>
</dbReference>
<evidence type="ECO:0000256" key="5">
    <source>
        <dbReference type="ARBA" id="ARBA00007756"/>
    </source>
</evidence>
<comment type="similarity">
    <text evidence="4">Belongs to the class-V pyridoxal-phosphate-dependent aminotransferase family. SerC subfamily.</text>
</comment>
<dbReference type="Gene3D" id="3.90.1150.10">
    <property type="entry name" value="Aspartate Aminotransferase, domain 1"/>
    <property type="match status" value="1"/>
</dbReference>
<evidence type="ECO:0000256" key="13">
    <source>
        <dbReference type="ARBA" id="ARBA00023134"/>
    </source>
</evidence>
<dbReference type="InterPro" id="IPR015421">
    <property type="entry name" value="PyrdxlP-dep_Trfase_major"/>
</dbReference>
<evidence type="ECO:0000256" key="14">
    <source>
        <dbReference type="ARBA" id="ARBA00023136"/>
    </source>
</evidence>
<dbReference type="HAMAP" id="MF_00160">
    <property type="entry name" value="SerC_aminotrans_5"/>
    <property type="match status" value="1"/>
</dbReference>
<keyword evidence="7" id="KW-0032">Aminotransferase</keyword>
<keyword evidence="10" id="KW-0547">Nucleotide-binding</keyword>
<dbReference type="SUPFAM" id="SSF52540">
    <property type="entry name" value="P-loop containing nucleoside triphosphate hydrolases"/>
    <property type="match status" value="1"/>
</dbReference>
<comment type="catalytic activity">
    <reaction evidence="18">
        <text>GTP + H2O = GDP + phosphate + H(+)</text>
        <dbReference type="Rhea" id="RHEA:19669"/>
        <dbReference type="ChEBI" id="CHEBI:15377"/>
        <dbReference type="ChEBI" id="CHEBI:15378"/>
        <dbReference type="ChEBI" id="CHEBI:37565"/>
        <dbReference type="ChEBI" id="CHEBI:43474"/>
        <dbReference type="ChEBI" id="CHEBI:58189"/>
    </reaction>
    <physiologicalReaction direction="left-to-right" evidence="18">
        <dbReference type="Rhea" id="RHEA:19670"/>
    </physiologicalReaction>
</comment>
<evidence type="ECO:0000256" key="4">
    <source>
        <dbReference type="ARBA" id="ARBA00006904"/>
    </source>
</evidence>
<evidence type="ECO:0000256" key="6">
    <source>
        <dbReference type="ARBA" id="ARBA00013030"/>
    </source>
</evidence>
<keyword evidence="13" id="KW-0342">GTP-binding</keyword>
<evidence type="ECO:0000256" key="8">
    <source>
        <dbReference type="ARBA" id="ARBA00022605"/>
    </source>
</evidence>
<dbReference type="Pfam" id="PF00266">
    <property type="entry name" value="Aminotran_5"/>
    <property type="match status" value="1"/>
</dbReference>
<evidence type="ECO:0000256" key="20">
    <source>
        <dbReference type="SAM" id="Phobius"/>
    </source>
</evidence>
<evidence type="ECO:0000256" key="16">
    <source>
        <dbReference type="ARBA" id="ARBA00047630"/>
    </source>
</evidence>
<evidence type="ECO:0000313" key="22">
    <source>
        <dbReference type="EMBL" id="QKX62171.1"/>
    </source>
</evidence>
<feature type="region of interest" description="Disordered" evidence="19">
    <location>
        <begin position="48"/>
        <end position="77"/>
    </location>
</feature>
<keyword evidence="14 20" id="KW-0472">Membrane</keyword>
<organism evidence="22 23">
    <name type="scientific">Talaromyces rugulosus</name>
    <name type="common">Penicillium rugulosum</name>
    <dbReference type="NCBI Taxonomy" id="121627"/>
    <lineage>
        <taxon>Eukaryota</taxon>
        <taxon>Fungi</taxon>
        <taxon>Dikarya</taxon>
        <taxon>Ascomycota</taxon>
        <taxon>Pezizomycotina</taxon>
        <taxon>Eurotiomycetes</taxon>
        <taxon>Eurotiomycetidae</taxon>
        <taxon>Eurotiales</taxon>
        <taxon>Trichocomaceae</taxon>
        <taxon>Talaromyces</taxon>
        <taxon>Talaromyces sect. Islandici</taxon>
    </lineage>
</organism>
<evidence type="ECO:0000256" key="3">
    <source>
        <dbReference type="ARBA" id="ARBA00005099"/>
    </source>
</evidence>
<dbReference type="GO" id="GO:0005737">
    <property type="term" value="C:cytoplasm"/>
    <property type="evidence" value="ECO:0007669"/>
    <property type="project" value="TreeGrafter"/>
</dbReference>
<dbReference type="PANTHER" id="PTHR43247">
    <property type="entry name" value="PHOSPHOSERINE AMINOTRANSFERASE"/>
    <property type="match status" value="1"/>
</dbReference>
<keyword evidence="20" id="KW-1133">Transmembrane helix</keyword>
<dbReference type="GO" id="GO:0005525">
    <property type="term" value="F:GTP binding"/>
    <property type="evidence" value="ECO:0007669"/>
    <property type="project" value="UniProtKB-KW"/>
</dbReference>
<name>A0A7H8R8Z3_TALRU</name>
<reference evidence="23" key="1">
    <citation type="submission" date="2020-06" db="EMBL/GenBank/DDBJ databases">
        <title>A chromosome-scale genome assembly of Talaromyces rugulosus W13939.</title>
        <authorList>
            <person name="Wang B."/>
            <person name="Guo L."/>
            <person name="Ye K."/>
            <person name="Wang L."/>
        </authorList>
    </citation>
    <scope>NUCLEOTIDE SEQUENCE [LARGE SCALE GENOMIC DNA]</scope>
    <source>
        <strain evidence="23">W13939</strain>
    </source>
</reference>
<dbReference type="GO" id="GO:0004648">
    <property type="term" value="F:O-phospho-L-serine:2-oxoglutarate aminotransferase activity"/>
    <property type="evidence" value="ECO:0007669"/>
    <property type="project" value="UniProtKB-EC"/>
</dbReference>
<evidence type="ECO:0000256" key="2">
    <source>
        <dbReference type="ARBA" id="ARBA00004308"/>
    </source>
</evidence>
<keyword evidence="20" id="KW-0812">Transmembrane</keyword>
<keyword evidence="11" id="KW-0378">Hydrolase</keyword>
<dbReference type="EMBL" id="CP055902">
    <property type="protein sequence ID" value="QKX62171.1"/>
    <property type="molecule type" value="Genomic_DNA"/>
</dbReference>
<keyword evidence="8" id="KW-0028">Amino-acid biosynthesis</keyword>
<evidence type="ECO:0000256" key="12">
    <source>
        <dbReference type="ARBA" id="ARBA00022898"/>
    </source>
</evidence>
<dbReference type="InterPro" id="IPR039400">
    <property type="entry name" value="RagC/D"/>
</dbReference>
<dbReference type="GO" id="GO:0006564">
    <property type="term" value="P:L-serine biosynthetic process"/>
    <property type="evidence" value="ECO:0007669"/>
    <property type="project" value="UniProtKB-KW"/>
</dbReference>
<dbReference type="CDD" id="cd11385">
    <property type="entry name" value="RagC_like"/>
    <property type="match status" value="1"/>
</dbReference>
<evidence type="ECO:0000259" key="21">
    <source>
        <dbReference type="Pfam" id="PF00266"/>
    </source>
</evidence>
<keyword evidence="23" id="KW-1185">Reference proteome</keyword>
<dbReference type="GO" id="GO:0016787">
    <property type="term" value="F:hydrolase activity"/>
    <property type="evidence" value="ECO:0007669"/>
    <property type="project" value="UniProtKB-KW"/>
</dbReference>
<dbReference type="Gene3D" id="3.40.640.10">
    <property type="entry name" value="Type I PLP-dependent aspartate aminotransferase-like (Major domain)"/>
    <property type="match status" value="1"/>
</dbReference>
<comment type="similarity">
    <text evidence="5">Belongs to the GTR/RAG GTP-binding protein family.</text>
</comment>
<keyword evidence="9" id="KW-0808">Transferase</keyword>
<dbReference type="UniPathway" id="UPA00135">
    <property type="reaction ID" value="UER00197"/>
</dbReference>
<comment type="subcellular location">
    <subcellularLocation>
        <location evidence="2">Endomembrane system</location>
    </subcellularLocation>
</comment>
<dbReference type="GeneID" id="55996812"/>
<dbReference type="InterPro" id="IPR022278">
    <property type="entry name" value="Pser_aminoTfrase"/>
</dbReference>
<accession>A0A7H8R8Z3</accession>
<evidence type="ECO:0000256" key="18">
    <source>
        <dbReference type="ARBA" id="ARBA00049117"/>
    </source>
</evidence>
<dbReference type="FunFam" id="3.90.1150.10:FF:000006">
    <property type="entry name" value="Phosphoserine aminotransferase"/>
    <property type="match status" value="1"/>
</dbReference>
<comment type="catalytic activity">
    <reaction evidence="16">
        <text>4-(phosphooxy)-L-threonine + 2-oxoglutarate = (R)-3-hydroxy-2-oxo-4-phosphooxybutanoate + L-glutamate</text>
        <dbReference type="Rhea" id="RHEA:16573"/>
        <dbReference type="ChEBI" id="CHEBI:16810"/>
        <dbReference type="ChEBI" id="CHEBI:29985"/>
        <dbReference type="ChEBI" id="CHEBI:58452"/>
        <dbReference type="ChEBI" id="CHEBI:58538"/>
        <dbReference type="EC" id="2.6.1.52"/>
    </reaction>
</comment>
<proteinExistence type="inferred from homology"/>
<feature type="region of interest" description="Disordered" evidence="19">
    <location>
        <begin position="902"/>
        <end position="922"/>
    </location>
</feature>
<evidence type="ECO:0000256" key="1">
    <source>
        <dbReference type="ARBA" id="ARBA00001933"/>
    </source>
</evidence>
<sequence>MGDEYSVVPRPLKWPNVPPGQDRLIFSDTDVLHGKRAQIKTPAQLNLETHSQTPQPTKPAPMAGQIKPGNPNDNKFRDAKPRLMLMGLRRSGKSSISSVVFHKMPPNETLFLESTTRIQKDSVHSFMDFQVWDFPGQLELLGPSFDLEEVFGSLGAVVWVIDAQDDYVESVVRLNRTILTIMQYYPNINIEVFIHKVDALADEYRTEVFQDIVQRISDDLSDAGYENAPVHYYLTSIYDYSVFEAFSKVIQKLIPQLPTLENLINILCNNCGFDKCYLFDVLSKIYIASDTRPVDMSCYEMCSDYIDVIVDISELFSWEHPDRKPKGDQMREAESHVVLQNASMIHLMEMNKYLCLVSVIHNPDANEKKGLIDMNCRVFQDALNDIFSRSWDQSTEEQPAEGETSEEATSILPQLIYLVNAGLTLSFFFLFFAFRRNVKTLGVSISFKSSPTRQTDIYIFTMKREDVVYFGAGPAYLPTDVLATAAAALQNYQDTGLGVAEHSHRSQLAADIVNNMKADLVNFLEVPPSHEVLIMQGGGSGQFDATLYNTISIWVEQQKQQILQSKAEASEAEVLEQLQQKVKSELKIDYLVTGSWSLKASQEAVRLLGPDYVNVASDARKSNDGKFGKIPEESTWKLSEKPAMVYLCENETVDGVEFPSFPKVLESKASNGGTIVVGDFSSTILSRRIPFEYFSIVFFGAQKNLGSTGITPVIVRKDLVSLLTGKNTPELIRKLGLPVSPTTLDYSVIAKNNSLYNTLSIFDVFVAGQVLKKLLASFPDKVHGQEVVAGRKSALLYDALDAYPEVYKVVPDKNARSRMNICFRVTKGGNIDEAEKAFLKGATDRGLLGLKGHRSVGGIRASNYNAVPESGVEKLVAFVKEFATAAYEIGDLQVEAPARDGQLTIDSSAPPAASRSIQRRPD</sequence>
<evidence type="ECO:0000256" key="11">
    <source>
        <dbReference type="ARBA" id="ARBA00022801"/>
    </source>
</evidence>
<dbReference type="OrthoDB" id="1703350at2759"/>
<evidence type="ECO:0000256" key="7">
    <source>
        <dbReference type="ARBA" id="ARBA00022576"/>
    </source>
</evidence>
<gene>
    <name evidence="22" type="ORF">TRUGW13939_09329</name>
</gene>
<comment type="catalytic activity">
    <reaction evidence="17">
        <text>O-phospho-L-serine + 2-oxoglutarate = 3-phosphooxypyruvate + L-glutamate</text>
        <dbReference type="Rhea" id="RHEA:14329"/>
        <dbReference type="ChEBI" id="CHEBI:16810"/>
        <dbReference type="ChEBI" id="CHEBI:18110"/>
        <dbReference type="ChEBI" id="CHEBI:29985"/>
        <dbReference type="ChEBI" id="CHEBI:57524"/>
        <dbReference type="EC" id="2.6.1.52"/>
    </reaction>
</comment>
<dbReference type="GO" id="GO:0030170">
    <property type="term" value="F:pyridoxal phosphate binding"/>
    <property type="evidence" value="ECO:0007669"/>
    <property type="project" value="TreeGrafter"/>
</dbReference>
<evidence type="ECO:0000256" key="10">
    <source>
        <dbReference type="ARBA" id="ARBA00022741"/>
    </source>
</evidence>